<feature type="region of interest" description="Disordered" evidence="1">
    <location>
        <begin position="206"/>
        <end position="262"/>
    </location>
</feature>
<dbReference type="EMBL" id="JAWWNJ010000058">
    <property type="protein sequence ID" value="KAK7013915.1"/>
    <property type="molecule type" value="Genomic_DNA"/>
</dbReference>
<protein>
    <submittedName>
        <fullName evidence="2">Uncharacterized protein</fullName>
    </submittedName>
</protein>
<accession>A0AAW0AN20</accession>
<gene>
    <name evidence="2" type="ORF">R3P38DRAFT_3206483</name>
</gene>
<comment type="caution">
    <text evidence="2">The sequence shown here is derived from an EMBL/GenBank/DDBJ whole genome shotgun (WGS) entry which is preliminary data.</text>
</comment>
<feature type="region of interest" description="Disordered" evidence="1">
    <location>
        <begin position="302"/>
        <end position="324"/>
    </location>
</feature>
<organism evidence="2 3">
    <name type="scientific">Favolaschia claudopus</name>
    <dbReference type="NCBI Taxonomy" id="2862362"/>
    <lineage>
        <taxon>Eukaryota</taxon>
        <taxon>Fungi</taxon>
        <taxon>Dikarya</taxon>
        <taxon>Basidiomycota</taxon>
        <taxon>Agaricomycotina</taxon>
        <taxon>Agaricomycetes</taxon>
        <taxon>Agaricomycetidae</taxon>
        <taxon>Agaricales</taxon>
        <taxon>Marasmiineae</taxon>
        <taxon>Mycenaceae</taxon>
        <taxon>Favolaschia</taxon>
    </lineage>
</organism>
<evidence type="ECO:0000256" key="1">
    <source>
        <dbReference type="SAM" id="MobiDB-lite"/>
    </source>
</evidence>
<feature type="compositionally biased region" description="Polar residues" evidence="1">
    <location>
        <begin position="250"/>
        <end position="262"/>
    </location>
</feature>
<feature type="region of interest" description="Disordered" evidence="1">
    <location>
        <begin position="97"/>
        <end position="126"/>
    </location>
</feature>
<proteinExistence type="predicted"/>
<name>A0AAW0AN20_9AGAR</name>
<feature type="region of interest" description="Disordered" evidence="1">
    <location>
        <begin position="616"/>
        <end position="640"/>
    </location>
</feature>
<evidence type="ECO:0000313" key="2">
    <source>
        <dbReference type="EMBL" id="KAK7013915.1"/>
    </source>
</evidence>
<reference evidence="2 3" key="1">
    <citation type="journal article" date="2024" name="J Genomics">
        <title>Draft genome sequencing and assembly of Favolaschia claudopus CIRM-BRFM 2984 isolated from oak limbs.</title>
        <authorList>
            <person name="Navarro D."/>
            <person name="Drula E."/>
            <person name="Chaduli D."/>
            <person name="Cazenave R."/>
            <person name="Ahrendt S."/>
            <person name="Wang J."/>
            <person name="Lipzen A."/>
            <person name="Daum C."/>
            <person name="Barry K."/>
            <person name="Grigoriev I.V."/>
            <person name="Favel A."/>
            <person name="Rosso M.N."/>
            <person name="Martin F."/>
        </authorList>
    </citation>
    <scope>NUCLEOTIDE SEQUENCE [LARGE SCALE GENOMIC DNA]</scope>
    <source>
        <strain evidence="2 3">CIRM-BRFM 2984</strain>
    </source>
</reference>
<evidence type="ECO:0000313" key="3">
    <source>
        <dbReference type="Proteomes" id="UP001362999"/>
    </source>
</evidence>
<feature type="compositionally biased region" description="Low complexity" evidence="1">
    <location>
        <begin position="310"/>
        <end position="324"/>
    </location>
</feature>
<keyword evidence="3" id="KW-1185">Reference proteome</keyword>
<feature type="region of interest" description="Disordered" evidence="1">
    <location>
        <begin position="442"/>
        <end position="463"/>
    </location>
</feature>
<feature type="region of interest" description="Disordered" evidence="1">
    <location>
        <begin position="1"/>
        <end position="24"/>
    </location>
</feature>
<feature type="compositionally biased region" description="Acidic residues" evidence="1">
    <location>
        <begin position="213"/>
        <end position="228"/>
    </location>
</feature>
<dbReference type="Proteomes" id="UP001362999">
    <property type="component" value="Unassembled WGS sequence"/>
</dbReference>
<sequence>MSSTSSGSSHNRFSSSNSLSSSSGNLSGSFNFGIDTLTNGIPDYQRHCNGQYNSPPFSGFENFSMGRSDLSSHHQIFTLQNQNNTLRERIIELEVEKKSSTRTPNSGIRQNGIKRQKGRSSTSGTSKFNTNSLLFITDANGSPSSDRLKTIRRLTSSFFFELQQEYYLPETWRKASLTTKHRSRAIRETEKLGRITHSSGCCTHAKGKKIEVESDAEEDLDVDEDDQNETSGDDKIDVPLNLGRQAPKRNLSSTSQQNPTLQKFKTLDFDSNGENKDSAKIFTSFTRVHNFQSFQRPANRLLGKTPRMRPPTGSSSMSAAASTPTGEAHAGQSFWIPFFFFDISRTLRAAVYHFPHYLAPARVFSPQSPLNYLPPQPQISAIPPAPPAHAAPAPIRVPVSVQAVLPPAPHTAIPTPCPILPASNPVLPPPRPVLPTFSRAPQEAETMAPPANKKPRPGAWNPPLTSTRSRRFLGNVHLQIQANNRQATVEDFTVYRSTLKSYRSVSEYVGTLNTVVVEFLFTYPNMVDLARPQATLPCRVSSLLSNITVSSSRQDESASVHTALAIVSIDDTWLIVVPYTSLTLFLPKDLLNRPRRKCVSPQLNLLQQGDCTTELAPSEMPEIKATVPRSNTKGSRREDK</sequence>
<dbReference type="AlphaFoldDB" id="A0AAW0AN20"/>